<dbReference type="RefSeq" id="WP_003518869.1">
    <property type="nucleotide sequence ID" value="NZ_CP013828.1"/>
</dbReference>
<proteinExistence type="predicted"/>
<dbReference type="EMBL" id="PDBW01000001">
    <property type="protein sequence ID" value="PFH02327.1"/>
    <property type="molecule type" value="Genomic_DNA"/>
</dbReference>
<dbReference type="GeneID" id="35805422"/>
<reference evidence="2 3" key="1">
    <citation type="submission" date="2017-09" db="EMBL/GenBank/DDBJ databases">
        <title>Evaluation of Pacific Biosciences Sequencing Technology to Finishing C. thermocellum Genome Sequences.</title>
        <authorList>
            <person name="Brown S."/>
        </authorList>
    </citation>
    <scope>NUCLEOTIDE SEQUENCE [LARGE SCALE GENOMIC DNA]</scope>
    <source>
        <strain evidence="2 3">AD2</strain>
    </source>
</reference>
<dbReference type="AlphaFoldDB" id="A0AB36TEK9"/>
<accession>A0AB36TEK9</accession>
<feature type="domain" description="DUF2281" evidence="1">
    <location>
        <begin position="6"/>
        <end position="38"/>
    </location>
</feature>
<gene>
    <name evidence="2" type="ORF">M972_111096</name>
</gene>
<sequence length="38" mass="4692">MSLVEKLINDFEQLSEEKKKEVIHFVEFLKLKERKEKK</sequence>
<dbReference type="Proteomes" id="UP000223596">
    <property type="component" value="Unassembled WGS sequence"/>
</dbReference>
<name>A0AB36TEK9_ACETH</name>
<protein>
    <submittedName>
        <fullName evidence="2">Uncharacterized protein DUF2281</fullName>
    </submittedName>
</protein>
<dbReference type="Pfam" id="PF10047">
    <property type="entry name" value="DUF2281"/>
    <property type="match status" value="1"/>
</dbReference>
<organism evidence="2 3">
    <name type="scientific">Acetivibrio thermocellus AD2</name>
    <dbReference type="NCBI Taxonomy" id="1138384"/>
    <lineage>
        <taxon>Bacteria</taxon>
        <taxon>Bacillati</taxon>
        <taxon>Bacillota</taxon>
        <taxon>Clostridia</taxon>
        <taxon>Eubacteriales</taxon>
        <taxon>Oscillospiraceae</taxon>
        <taxon>Acetivibrio</taxon>
    </lineage>
</organism>
<evidence type="ECO:0000313" key="3">
    <source>
        <dbReference type="Proteomes" id="UP000223596"/>
    </source>
</evidence>
<evidence type="ECO:0000313" key="2">
    <source>
        <dbReference type="EMBL" id="PFH02327.1"/>
    </source>
</evidence>
<evidence type="ECO:0000259" key="1">
    <source>
        <dbReference type="Pfam" id="PF10047"/>
    </source>
</evidence>
<dbReference type="InterPro" id="IPR018739">
    <property type="entry name" value="DUF2281"/>
</dbReference>
<comment type="caution">
    <text evidence="2">The sequence shown here is derived from an EMBL/GenBank/DDBJ whole genome shotgun (WGS) entry which is preliminary data.</text>
</comment>